<evidence type="ECO:0000313" key="6">
    <source>
        <dbReference type="Proteomes" id="UP001519332"/>
    </source>
</evidence>
<name>A0ABS4TLD4_9PSEU</name>
<sequence>MIRRLAAVPLVVLAGCSAGPADDAPPPPNLTATLTTPTNIDLAWHATDPAAAGQVVEYATEPNGTYTILGYLPPAGTKYRHPDLIPQTPFYYRIRPYYGTASAPVELTLPPGEFEENPNEDEDWVKPKTLPGGPADKTVVKDAKGTPANFTVTIVHANGVKFTWEDRTSDEEGFLLEIKPDGAPDFVVSGVLDPDVNAFGMVTLPNEKKATYRVRPYRFGEPTNTAHQTTGIG</sequence>
<evidence type="ECO:0000313" key="5">
    <source>
        <dbReference type="EMBL" id="MBP2325233.1"/>
    </source>
</evidence>
<keyword evidence="3" id="KW-0732">Signal</keyword>
<dbReference type="PROSITE" id="PS51257">
    <property type="entry name" value="PROKAR_LIPOPROTEIN"/>
    <property type="match status" value="1"/>
</dbReference>
<evidence type="ECO:0000256" key="2">
    <source>
        <dbReference type="ARBA" id="ARBA00023326"/>
    </source>
</evidence>
<evidence type="ECO:0000259" key="4">
    <source>
        <dbReference type="PROSITE" id="PS50853"/>
    </source>
</evidence>
<dbReference type="InterPro" id="IPR003961">
    <property type="entry name" value="FN3_dom"/>
</dbReference>
<keyword evidence="1" id="KW-0326">Glycosidase</keyword>
<gene>
    <name evidence="5" type="ORF">JOF56_005618</name>
</gene>
<organism evidence="5 6">
    <name type="scientific">Kibdelosporangium banguiense</name>
    <dbReference type="NCBI Taxonomy" id="1365924"/>
    <lineage>
        <taxon>Bacteria</taxon>
        <taxon>Bacillati</taxon>
        <taxon>Actinomycetota</taxon>
        <taxon>Actinomycetes</taxon>
        <taxon>Pseudonocardiales</taxon>
        <taxon>Pseudonocardiaceae</taxon>
        <taxon>Kibdelosporangium</taxon>
    </lineage>
</organism>
<evidence type="ECO:0000256" key="3">
    <source>
        <dbReference type="SAM" id="SignalP"/>
    </source>
</evidence>
<reference evidence="5 6" key="1">
    <citation type="submission" date="2021-03" db="EMBL/GenBank/DDBJ databases">
        <title>Sequencing the genomes of 1000 actinobacteria strains.</title>
        <authorList>
            <person name="Klenk H.-P."/>
        </authorList>
    </citation>
    <scope>NUCLEOTIDE SEQUENCE [LARGE SCALE GENOMIC DNA]</scope>
    <source>
        <strain evidence="5 6">DSM 46670</strain>
    </source>
</reference>
<dbReference type="CDD" id="cd00063">
    <property type="entry name" value="FN3"/>
    <property type="match status" value="1"/>
</dbReference>
<keyword evidence="2" id="KW-0624">Polysaccharide degradation</keyword>
<accession>A0ABS4TLD4</accession>
<proteinExistence type="predicted"/>
<protein>
    <recommendedName>
        <fullName evidence="4">Fibronectin type-III domain-containing protein</fullName>
    </recommendedName>
</protein>
<comment type="caution">
    <text evidence="5">The sequence shown here is derived from an EMBL/GenBank/DDBJ whole genome shotgun (WGS) entry which is preliminary data.</text>
</comment>
<dbReference type="PROSITE" id="PS50853">
    <property type="entry name" value="FN3"/>
    <property type="match status" value="1"/>
</dbReference>
<feature type="signal peptide" evidence="3">
    <location>
        <begin position="1"/>
        <end position="23"/>
    </location>
</feature>
<dbReference type="SUPFAM" id="SSF49265">
    <property type="entry name" value="Fibronectin type III"/>
    <property type="match status" value="1"/>
</dbReference>
<keyword evidence="1" id="KW-0378">Hydrolase</keyword>
<keyword evidence="6" id="KW-1185">Reference proteome</keyword>
<evidence type="ECO:0000256" key="1">
    <source>
        <dbReference type="ARBA" id="ARBA00023295"/>
    </source>
</evidence>
<dbReference type="SMART" id="SM00060">
    <property type="entry name" value="FN3"/>
    <property type="match status" value="1"/>
</dbReference>
<dbReference type="Proteomes" id="UP001519332">
    <property type="component" value="Unassembled WGS sequence"/>
</dbReference>
<feature type="domain" description="Fibronectin type-III" evidence="4">
    <location>
        <begin position="26"/>
        <end position="112"/>
    </location>
</feature>
<dbReference type="InterPro" id="IPR013783">
    <property type="entry name" value="Ig-like_fold"/>
</dbReference>
<dbReference type="EMBL" id="JAGINW010000001">
    <property type="protein sequence ID" value="MBP2325233.1"/>
    <property type="molecule type" value="Genomic_DNA"/>
</dbReference>
<dbReference type="Gene3D" id="2.60.40.10">
    <property type="entry name" value="Immunoglobulins"/>
    <property type="match status" value="1"/>
</dbReference>
<dbReference type="InterPro" id="IPR036116">
    <property type="entry name" value="FN3_sf"/>
</dbReference>
<feature type="chain" id="PRO_5047212186" description="Fibronectin type-III domain-containing protein" evidence="3">
    <location>
        <begin position="24"/>
        <end position="233"/>
    </location>
</feature>
<dbReference type="RefSeq" id="WP_307855286.1">
    <property type="nucleotide sequence ID" value="NZ_JAGINW010000001.1"/>
</dbReference>
<keyword evidence="2" id="KW-0119">Carbohydrate metabolism</keyword>